<dbReference type="EMBL" id="JASMQC010000028">
    <property type="protein sequence ID" value="KAK1933592.1"/>
    <property type="molecule type" value="Genomic_DNA"/>
</dbReference>
<comment type="caution">
    <text evidence="2">The sequence shown here is derived from an EMBL/GenBank/DDBJ whole genome shotgun (WGS) entry which is preliminary data.</text>
</comment>
<feature type="region of interest" description="Disordered" evidence="1">
    <location>
        <begin position="1"/>
        <end position="66"/>
    </location>
</feature>
<gene>
    <name evidence="2" type="ORF">P3T76_011806</name>
</gene>
<keyword evidence="3" id="KW-1185">Reference proteome</keyword>
<evidence type="ECO:0000313" key="3">
    <source>
        <dbReference type="Proteomes" id="UP001259832"/>
    </source>
</evidence>
<feature type="compositionally biased region" description="Polar residues" evidence="1">
    <location>
        <begin position="26"/>
        <end position="40"/>
    </location>
</feature>
<dbReference type="Proteomes" id="UP001259832">
    <property type="component" value="Unassembled WGS sequence"/>
</dbReference>
<evidence type="ECO:0000256" key="1">
    <source>
        <dbReference type="SAM" id="MobiDB-lite"/>
    </source>
</evidence>
<evidence type="ECO:0000313" key="2">
    <source>
        <dbReference type="EMBL" id="KAK1933592.1"/>
    </source>
</evidence>
<feature type="compositionally biased region" description="Low complexity" evidence="1">
    <location>
        <begin position="13"/>
        <end position="25"/>
    </location>
</feature>
<name>A0AAD9LFH7_9STRA</name>
<accession>A0AAD9LFH7</accession>
<reference evidence="2" key="1">
    <citation type="submission" date="2023-08" db="EMBL/GenBank/DDBJ databases">
        <title>Reference Genome Resource for the Citrus Pathogen Phytophthora citrophthora.</title>
        <authorList>
            <person name="Moller H."/>
            <person name="Coetzee B."/>
            <person name="Rose L.J."/>
            <person name="Van Niekerk J.M."/>
        </authorList>
    </citation>
    <scope>NUCLEOTIDE SEQUENCE</scope>
    <source>
        <strain evidence="2">STE-U-9442</strain>
    </source>
</reference>
<proteinExistence type="predicted"/>
<dbReference type="AlphaFoldDB" id="A0AAD9LFH7"/>
<organism evidence="2 3">
    <name type="scientific">Phytophthora citrophthora</name>
    <dbReference type="NCBI Taxonomy" id="4793"/>
    <lineage>
        <taxon>Eukaryota</taxon>
        <taxon>Sar</taxon>
        <taxon>Stramenopiles</taxon>
        <taxon>Oomycota</taxon>
        <taxon>Peronosporomycetes</taxon>
        <taxon>Peronosporales</taxon>
        <taxon>Peronosporaceae</taxon>
        <taxon>Phytophthora</taxon>
    </lineage>
</organism>
<protein>
    <submittedName>
        <fullName evidence="2">Uncharacterized protein</fullName>
    </submittedName>
</protein>
<sequence length="66" mass="6946">MRRGAPTPHDSVGPRPTYGTTTTPRSQRSTATTPRSQRSGSAGHGTILVNLDGAFGLPRVTRVVSD</sequence>